<feature type="compositionally biased region" description="Basic and acidic residues" evidence="1">
    <location>
        <begin position="187"/>
        <end position="196"/>
    </location>
</feature>
<evidence type="ECO:0000313" key="2">
    <source>
        <dbReference type="EMBL" id="GBB89622.1"/>
    </source>
</evidence>
<dbReference type="EMBL" id="BEXD01000709">
    <property type="protein sequence ID" value="GBB89622.1"/>
    <property type="molecule type" value="Genomic_DNA"/>
</dbReference>
<keyword evidence="4" id="KW-1185">Reference proteome</keyword>
<feature type="compositionally biased region" description="Basic and acidic residues" evidence="1">
    <location>
        <begin position="433"/>
        <end position="467"/>
    </location>
</feature>
<feature type="compositionally biased region" description="Polar residues" evidence="1">
    <location>
        <begin position="388"/>
        <end position="398"/>
    </location>
</feature>
<organism evidence="2 4">
    <name type="scientific">Rhizophagus clarus</name>
    <dbReference type="NCBI Taxonomy" id="94130"/>
    <lineage>
        <taxon>Eukaryota</taxon>
        <taxon>Fungi</taxon>
        <taxon>Fungi incertae sedis</taxon>
        <taxon>Mucoromycota</taxon>
        <taxon>Glomeromycotina</taxon>
        <taxon>Glomeromycetes</taxon>
        <taxon>Glomerales</taxon>
        <taxon>Glomeraceae</taxon>
        <taxon>Rhizophagus</taxon>
    </lineage>
</organism>
<feature type="compositionally biased region" description="Basic and acidic residues" evidence="1">
    <location>
        <begin position="167"/>
        <end position="179"/>
    </location>
</feature>
<dbReference type="Proteomes" id="UP000247702">
    <property type="component" value="Unassembled WGS sequence"/>
</dbReference>
<evidence type="ECO:0000313" key="4">
    <source>
        <dbReference type="Proteomes" id="UP000247702"/>
    </source>
</evidence>
<protein>
    <submittedName>
        <fullName evidence="2">Uncharacterized protein</fullName>
    </submittedName>
</protein>
<reference evidence="2 4" key="1">
    <citation type="submission" date="2017-11" db="EMBL/GenBank/DDBJ databases">
        <title>The genome of Rhizophagus clarus HR1 reveals common genetic basis of auxotrophy among arbuscular mycorrhizal fungi.</title>
        <authorList>
            <person name="Kobayashi Y."/>
        </authorList>
    </citation>
    <scope>NUCLEOTIDE SEQUENCE [LARGE SCALE GENOMIC DNA]</scope>
    <source>
        <strain evidence="2 4">HR1</strain>
    </source>
</reference>
<feature type="region of interest" description="Disordered" evidence="1">
    <location>
        <begin position="386"/>
        <end position="472"/>
    </location>
</feature>
<reference evidence="3" key="2">
    <citation type="submission" date="2019-10" db="EMBL/GenBank/DDBJ databases">
        <title>Conservation and host-specific expression of non-tandemly repeated heterogenous ribosome RNA gene in arbuscular mycorrhizal fungi.</title>
        <authorList>
            <person name="Maeda T."/>
            <person name="Kobayashi Y."/>
            <person name="Nakagawa T."/>
            <person name="Ezawa T."/>
            <person name="Yamaguchi K."/>
            <person name="Bino T."/>
            <person name="Nishimoto Y."/>
            <person name="Shigenobu S."/>
            <person name="Kawaguchi M."/>
        </authorList>
    </citation>
    <scope>NUCLEOTIDE SEQUENCE</scope>
    <source>
        <strain evidence="3">HR1</strain>
    </source>
</reference>
<dbReference type="Proteomes" id="UP000615446">
    <property type="component" value="Unassembled WGS sequence"/>
</dbReference>
<evidence type="ECO:0000256" key="1">
    <source>
        <dbReference type="SAM" id="MobiDB-lite"/>
    </source>
</evidence>
<gene>
    <name evidence="3" type="ORF">RCL2_002831600</name>
    <name evidence="2" type="ORF">RclHR1_16360002</name>
</gene>
<proteinExistence type="predicted"/>
<evidence type="ECO:0000313" key="3">
    <source>
        <dbReference type="EMBL" id="GET01934.1"/>
    </source>
</evidence>
<sequence length="490" mass="56671">MSDDAKYYYVNKFDLELAINEAVHKVFYDEVVEILPKLIWNMFNEKNFKQYILKRFPDHDWSTLKAKQDKSSRVTKAYSLEMYGFIKALGHRILRHSYKFIQASQGDREWSDDSDISDTEKTPLLTIVSSSIAADQSKSVVTPQAPEEEMDIFFTKEDQPAPQLHITKADQPKTDKETPPHQSSTPEKGKTLGGKDKQLNIYGEDEVNYIVTGFLPSPKSTTIRDILINDIPAKWSNFDILQHLSSWGRVISIQVKRQKKYKTVRCIFEMNELFMKYDTNKSWMALLNALPVQWFPAFWSLKERKERERYQVVIEHPPEDMNTTTLALKENINFLIQRDICMFKEVKFPDGSRKIIGYLSTWDNMKDCIDKPMVWNGAQLKWSHHLGPSNNKSAYNTKNKIKPSKRSNTNNSQNLSHKSNTVGTGSNRISIGNRKDFKQAKKTEDEAHKISKRSSDLTKKNAPEKSRISKKKLAADIATIMETLKSLVRQ</sequence>
<feature type="region of interest" description="Disordered" evidence="1">
    <location>
        <begin position="161"/>
        <end position="196"/>
    </location>
</feature>
<feature type="compositionally biased region" description="Polar residues" evidence="1">
    <location>
        <begin position="406"/>
        <end position="430"/>
    </location>
</feature>
<name>A0A2Z6QLR2_9GLOM</name>
<comment type="caution">
    <text evidence="2">The sequence shown here is derived from an EMBL/GenBank/DDBJ whole genome shotgun (WGS) entry which is preliminary data.</text>
</comment>
<dbReference type="EMBL" id="BLAL01000303">
    <property type="protein sequence ID" value="GET01934.1"/>
    <property type="molecule type" value="Genomic_DNA"/>
</dbReference>
<dbReference type="AlphaFoldDB" id="A0A2Z6QLR2"/>
<accession>A0A2Z6QLR2</accession>
<dbReference type="OrthoDB" id="2475735at2759"/>